<dbReference type="Pfam" id="PF00356">
    <property type="entry name" value="LacI"/>
    <property type="match status" value="1"/>
</dbReference>
<keyword evidence="3" id="KW-1185">Reference proteome</keyword>
<evidence type="ECO:0000259" key="1">
    <source>
        <dbReference type="PROSITE" id="PS50932"/>
    </source>
</evidence>
<gene>
    <name evidence="2" type="ORF">ACFOSH_25100</name>
</gene>
<dbReference type="Gene3D" id="1.10.260.40">
    <property type="entry name" value="lambda repressor-like DNA-binding domains"/>
    <property type="match status" value="1"/>
</dbReference>
<comment type="caution">
    <text evidence="2">The sequence shown here is derived from an EMBL/GenBank/DDBJ whole genome shotgun (WGS) entry which is preliminary data.</text>
</comment>
<dbReference type="InterPro" id="IPR010982">
    <property type="entry name" value="Lambda_DNA-bd_dom_sf"/>
</dbReference>
<name>A0ABV7P2Q3_9PSEU</name>
<dbReference type="EMBL" id="JBHRWK010000038">
    <property type="protein sequence ID" value="MFC3452727.1"/>
    <property type="molecule type" value="Genomic_DNA"/>
</dbReference>
<dbReference type="InterPro" id="IPR000843">
    <property type="entry name" value="HTH_LacI"/>
</dbReference>
<proteinExistence type="predicted"/>
<organism evidence="2 3">
    <name type="scientific">Amycolatopsis speibonae</name>
    <dbReference type="NCBI Taxonomy" id="1450224"/>
    <lineage>
        <taxon>Bacteria</taxon>
        <taxon>Bacillati</taxon>
        <taxon>Actinomycetota</taxon>
        <taxon>Actinomycetes</taxon>
        <taxon>Pseudonocardiales</taxon>
        <taxon>Pseudonocardiaceae</taxon>
        <taxon>Amycolatopsis</taxon>
    </lineage>
</organism>
<dbReference type="PROSITE" id="PS50932">
    <property type="entry name" value="HTH_LACI_2"/>
    <property type="match status" value="1"/>
</dbReference>
<protein>
    <submittedName>
        <fullName evidence="2">LacI family DNA-binding transcriptional regulator</fullName>
    </submittedName>
</protein>
<dbReference type="PRINTS" id="PR00036">
    <property type="entry name" value="HTHLACI"/>
</dbReference>
<dbReference type="GO" id="GO:0003677">
    <property type="term" value="F:DNA binding"/>
    <property type="evidence" value="ECO:0007669"/>
    <property type="project" value="UniProtKB-KW"/>
</dbReference>
<dbReference type="PROSITE" id="PS00356">
    <property type="entry name" value="HTH_LACI_1"/>
    <property type="match status" value="1"/>
</dbReference>
<evidence type="ECO:0000313" key="3">
    <source>
        <dbReference type="Proteomes" id="UP001595645"/>
    </source>
</evidence>
<dbReference type="Proteomes" id="UP001595645">
    <property type="component" value="Unassembled WGS sequence"/>
</dbReference>
<keyword evidence="2" id="KW-0238">DNA-binding</keyword>
<reference evidence="3" key="1">
    <citation type="journal article" date="2019" name="Int. J. Syst. Evol. Microbiol.">
        <title>The Global Catalogue of Microorganisms (GCM) 10K type strain sequencing project: providing services to taxonomists for standard genome sequencing and annotation.</title>
        <authorList>
            <consortium name="The Broad Institute Genomics Platform"/>
            <consortium name="The Broad Institute Genome Sequencing Center for Infectious Disease"/>
            <person name="Wu L."/>
            <person name="Ma J."/>
        </authorList>
    </citation>
    <scope>NUCLEOTIDE SEQUENCE [LARGE SCALE GENOMIC DNA]</scope>
    <source>
        <strain evidence="3">CGMCC 4.7676</strain>
    </source>
</reference>
<dbReference type="SUPFAM" id="SSF47413">
    <property type="entry name" value="lambda repressor-like DNA-binding domains"/>
    <property type="match status" value="1"/>
</dbReference>
<dbReference type="RefSeq" id="WP_378241494.1">
    <property type="nucleotide sequence ID" value="NZ_JBHRWK010000038.1"/>
</dbReference>
<evidence type="ECO:0000313" key="2">
    <source>
        <dbReference type="EMBL" id="MFC3452727.1"/>
    </source>
</evidence>
<sequence>MRTHPIVVTLDDVAKAGGVSRATASRVLNGGARQHVRPALRAPAAGHSRRVAGRMVRHPYRIS</sequence>
<feature type="domain" description="HTH lacI-type" evidence="1">
    <location>
        <begin position="8"/>
        <end position="42"/>
    </location>
</feature>
<accession>A0ABV7P2Q3</accession>